<protein>
    <submittedName>
        <fullName evidence="3">F-box protein At2g16300</fullName>
    </submittedName>
</protein>
<dbReference type="Pfam" id="PF00646">
    <property type="entry name" value="F-box"/>
    <property type="match status" value="1"/>
</dbReference>
<evidence type="ECO:0000259" key="1">
    <source>
        <dbReference type="PROSITE" id="PS50181"/>
    </source>
</evidence>
<dbReference type="InterPro" id="IPR050942">
    <property type="entry name" value="F-box_BR-signaling"/>
</dbReference>
<organism evidence="2 3">
    <name type="scientific">Rhodamnia argentea</name>
    <dbReference type="NCBI Taxonomy" id="178133"/>
    <lineage>
        <taxon>Eukaryota</taxon>
        <taxon>Viridiplantae</taxon>
        <taxon>Streptophyta</taxon>
        <taxon>Embryophyta</taxon>
        <taxon>Tracheophyta</taxon>
        <taxon>Spermatophyta</taxon>
        <taxon>Magnoliopsida</taxon>
        <taxon>eudicotyledons</taxon>
        <taxon>Gunneridae</taxon>
        <taxon>Pentapetalae</taxon>
        <taxon>rosids</taxon>
        <taxon>malvids</taxon>
        <taxon>Myrtales</taxon>
        <taxon>Myrtaceae</taxon>
        <taxon>Myrtoideae</taxon>
        <taxon>Myrteae</taxon>
        <taxon>Australasian group</taxon>
        <taxon>Rhodamnia</taxon>
    </lineage>
</organism>
<gene>
    <name evidence="3" type="primary">LOC115727587</name>
</gene>
<dbReference type="InterPro" id="IPR001810">
    <property type="entry name" value="F-box_dom"/>
</dbReference>
<dbReference type="PANTHER" id="PTHR44259:SF65">
    <property type="entry name" value="F-BOX DOMAIN-CONTAINING PROTEIN"/>
    <property type="match status" value="1"/>
</dbReference>
<feature type="domain" description="F-box" evidence="1">
    <location>
        <begin position="1"/>
        <end position="48"/>
    </location>
</feature>
<dbReference type="Proteomes" id="UP000827889">
    <property type="component" value="Chromosome 3"/>
</dbReference>
<dbReference type="KEGG" id="rarg:115727587"/>
<name>A0A8B8MUC7_9MYRT</name>
<dbReference type="PANTHER" id="PTHR44259">
    <property type="entry name" value="OS07G0183000 PROTEIN-RELATED"/>
    <property type="match status" value="1"/>
</dbReference>
<dbReference type="AlphaFoldDB" id="A0A8B8MUC7"/>
<dbReference type="PROSITE" id="PS50181">
    <property type="entry name" value="FBOX"/>
    <property type="match status" value="1"/>
</dbReference>
<dbReference type="InterPro" id="IPR036047">
    <property type="entry name" value="F-box-like_dom_sf"/>
</dbReference>
<keyword evidence="2" id="KW-1185">Reference proteome</keyword>
<dbReference type="Pfam" id="PF03478">
    <property type="entry name" value="Beta-prop_KIB1-4"/>
    <property type="match status" value="1"/>
</dbReference>
<dbReference type="InterPro" id="IPR005174">
    <property type="entry name" value="KIB1-4_b-propeller"/>
</dbReference>
<dbReference type="SUPFAM" id="SSF81383">
    <property type="entry name" value="F-box domain"/>
    <property type="match status" value="1"/>
</dbReference>
<accession>A0A8B8MUC7</accession>
<evidence type="ECO:0000313" key="2">
    <source>
        <dbReference type="Proteomes" id="UP000827889"/>
    </source>
</evidence>
<dbReference type="RefSeq" id="XP_030513688.2">
    <property type="nucleotide sequence ID" value="XM_030657828.2"/>
</dbReference>
<reference evidence="3" key="1">
    <citation type="submission" date="2025-08" db="UniProtKB">
        <authorList>
            <consortium name="RefSeq"/>
        </authorList>
    </citation>
    <scope>IDENTIFICATION</scope>
    <source>
        <tissue evidence="3">Leaf</tissue>
    </source>
</reference>
<dbReference type="GeneID" id="115727587"/>
<proteinExistence type="predicted"/>
<evidence type="ECO:0000313" key="3">
    <source>
        <dbReference type="RefSeq" id="XP_030513688.2"/>
    </source>
</evidence>
<sequence>MANWAGLPQDVLELIARRLAIEDYLSFGRVCTSWRSAAAAAKEAYKAKSKAPWLMTHVGERKAEFFSPSGGRIFQLLASRVQTMSPSGWLLVSNGDRDSLFNPLSGIRIELPTLEKRRHKSGLTAELGLERLQWDSPGIKINKIALSSSPSLSRSYTVMSYSFSSGFAFHKSGEDAWTVVSRPTHLPRFHVHQLIYYNGLFVALDACNRIMTLNERKCRMQLRLVLREDLCGCPYLVECSSSLLVAWTTWNGESITNIRVSKVDLENRTHQEVKSLGNASLFLNAHSSSSFSVEFDAESCLPGIKPNHIYFMDLDDEKKSYNMDDGKVETFNYAISRDNYAVGWLQPDF</sequence>
<dbReference type="Gene3D" id="1.20.1280.50">
    <property type="match status" value="1"/>
</dbReference>